<protein>
    <submittedName>
        <fullName evidence="2">Uncharacterized protein</fullName>
    </submittedName>
</protein>
<feature type="region of interest" description="Disordered" evidence="1">
    <location>
        <begin position="102"/>
        <end position="126"/>
    </location>
</feature>
<reference evidence="2 3" key="1">
    <citation type="journal article" date="2018" name="Sci. Data">
        <title>The draft genome sequence of cork oak.</title>
        <authorList>
            <person name="Ramos A.M."/>
            <person name="Usie A."/>
            <person name="Barbosa P."/>
            <person name="Barros P.M."/>
            <person name="Capote T."/>
            <person name="Chaves I."/>
            <person name="Simoes F."/>
            <person name="Abreu I."/>
            <person name="Carrasquinho I."/>
            <person name="Faro C."/>
            <person name="Guimaraes J.B."/>
            <person name="Mendonca D."/>
            <person name="Nobrega F."/>
            <person name="Rodrigues L."/>
            <person name="Saibo N.J.M."/>
            <person name="Varela M.C."/>
            <person name="Egas C."/>
            <person name="Matos J."/>
            <person name="Miguel C.M."/>
            <person name="Oliveira M.M."/>
            <person name="Ricardo C.P."/>
            <person name="Goncalves S."/>
        </authorList>
    </citation>
    <scope>NUCLEOTIDE SEQUENCE [LARGE SCALE GENOMIC DNA]</scope>
    <source>
        <strain evidence="3">cv. HL8</strain>
    </source>
</reference>
<comment type="caution">
    <text evidence="2">The sequence shown here is derived from an EMBL/GenBank/DDBJ whole genome shotgun (WGS) entry which is preliminary data.</text>
</comment>
<sequence>MLRLSHPPPTSLPPRTTDSTTHHFKVPTFFLWVLSNPSSSGFELMCNMKPPLWERYQQQVKEWELDLNKNNTNIPNGCQEQAAPIEKPPMFALCLKRRGLEVPNKGSKQRSRRKFSISGESNAILH</sequence>
<organism evidence="2 3">
    <name type="scientific">Quercus suber</name>
    <name type="common">Cork oak</name>
    <dbReference type="NCBI Taxonomy" id="58331"/>
    <lineage>
        <taxon>Eukaryota</taxon>
        <taxon>Viridiplantae</taxon>
        <taxon>Streptophyta</taxon>
        <taxon>Embryophyta</taxon>
        <taxon>Tracheophyta</taxon>
        <taxon>Spermatophyta</taxon>
        <taxon>Magnoliopsida</taxon>
        <taxon>eudicotyledons</taxon>
        <taxon>Gunneridae</taxon>
        <taxon>Pentapetalae</taxon>
        <taxon>rosids</taxon>
        <taxon>fabids</taxon>
        <taxon>Fagales</taxon>
        <taxon>Fagaceae</taxon>
        <taxon>Quercus</taxon>
    </lineage>
</organism>
<dbReference type="EMBL" id="PKMF04000847">
    <property type="protein sequence ID" value="KAK7818010.1"/>
    <property type="molecule type" value="Genomic_DNA"/>
</dbReference>
<proteinExistence type="predicted"/>
<gene>
    <name evidence="2" type="ORF">CFP56_041857</name>
</gene>
<evidence type="ECO:0000313" key="3">
    <source>
        <dbReference type="Proteomes" id="UP000237347"/>
    </source>
</evidence>
<evidence type="ECO:0000256" key="1">
    <source>
        <dbReference type="SAM" id="MobiDB-lite"/>
    </source>
</evidence>
<dbReference type="AlphaFoldDB" id="A0AAW0IUL3"/>
<dbReference type="Proteomes" id="UP000237347">
    <property type="component" value="Unassembled WGS sequence"/>
</dbReference>
<accession>A0AAW0IUL3</accession>
<name>A0AAW0IUL3_QUESU</name>
<keyword evidence="3" id="KW-1185">Reference proteome</keyword>
<evidence type="ECO:0000313" key="2">
    <source>
        <dbReference type="EMBL" id="KAK7818010.1"/>
    </source>
</evidence>